<dbReference type="PANTHER" id="PTHR46455:SF4">
    <property type="entry name" value="GH11294P"/>
    <property type="match status" value="1"/>
</dbReference>
<comment type="caution">
    <text evidence="2">The sequence shown here is derived from an EMBL/GenBank/DDBJ whole genome shotgun (WGS) entry which is preliminary data.</text>
</comment>
<proteinExistence type="predicted"/>
<dbReference type="InterPro" id="IPR053010">
    <property type="entry name" value="SET_SmydA-8"/>
</dbReference>
<dbReference type="SUPFAM" id="SSF82199">
    <property type="entry name" value="SET domain"/>
    <property type="match status" value="1"/>
</dbReference>
<dbReference type="Pfam" id="PF00856">
    <property type="entry name" value="SET"/>
    <property type="match status" value="1"/>
</dbReference>
<dbReference type="SMART" id="SM00317">
    <property type="entry name" value="SET"/>
    <property type="match status" value="1"/>
</dbReference>
<evidence type="ECO:0000313" key="3">
    <source>
        <dbReference type="Proteomes" id="UP001168821"/>
    </source>
</evidence>
<sequence>MEAPPYKICFDNILGRHLVATHSIDCGTVILEEPPLVRGPFFHTYAVCLACGKILTEASSRPCSKCGWPLCDENCEKSPNHQPECILTVARGNKISIKNFGVSNPNYQFVTILRALYLKQAAPEMWEKLMQLQPHPIDVNIAPPSFIRKLFKLDDWSEDKIKKVAEILTINGHELPIARSPQLAVYDKTSLLEHCCQANCTKTFTNEGHVLVIAARQIEENEHLSICYTDPLWGVENRRLHLHQTKHFWCSCSRCEDPSEMGTNINSIRCPNESCSGFVLPKTFLQEIKIWNCDSCDAVFSNDNISLLLGKIGAEVSEMPKEDAAACKQFIKKYDKVLAATHFYMIDVKMALSHMLSSENYEELSYNDLKLLFKTTEELKMVAETIAPAERRLLGLILYRLAKTKIEMARRDDDEGKFRSVLAESRNDFCEARLFLANEPTVLPEGRVCLKIGLELKLIDDLLTKK</sequence>
<evidence type="ECO:0000313" key="2">
    <source>
        <dbReference type="EMBL" id="KAJ3645800.1"/>
    </source>
</evidence>
<dbReference type="AlphaFoldDB" id="A0AA38M6F1"/>
<reference evidence="2" key="1">
    <citation type="journal article" date="2023" name="G3 (Bethesda)">
        <title>Whole genome assemblies of Zophobas morio and Tenebrio molitor.</title>
        <authorList>
            <person name="Kaur S."/>
            <person name="Stinson S.A."/>
            <person name="diCenzo G.C."/>
        </authorList>
    </citation>
    <scope>NUCLEOTIDE SEQUENCE</scope>
    <source>
        <strain evidence="2">QUZm001</strain>
    </source>
</reference>
<accession>A0AA38M6F1</accession>
<dbReference type="Gene3D" id="2.170.270.10">
    <property type="entry name" value="SET domain"/>
    <property type="match status" value="1"/>
</dbReference>
<dbReference type="CDD" id="cd20071">
    <property type="entry name" value="SET_SMYD"/>
    <property type="match status" value="1"/>
</dbReference>
<organism evidence="2 3">
    <name type="scientific">Zophobas morio</name>
    <dbReference type="NCBI Taxonomy" id="2755281"/>
    <lineage>
        <taxon>Eukaryota</taxon>
        <taxon>Metazoa</taxon>
        <taxon>Ecdysozoa</taxon>
        <taxon>Arthropoda</taxon>
        <taxon>Hexapoda</taxon>
        <taxon>Insecta</taxon>
        <taxon>Pterygota</taxon>
        <taxon>Neoptera</taxon>
        <taxon>Endopterygota</taxon>
        <taxon>Coleoptera</taxon>
        <taxon>Polyphaga</taxon>
        <taxon>Cucujiformia</taxon>
        <taxon>Tenebrionidae</taxon>
        <taxon>Zophobas</taxon>
    </lineage>
</organism>
<dbReference type="PANTHER" id="PTHR46455">
    <property type="entry name" value="SET AND MYND DOMAIN CONTAINING, ARTHROPOD-SPECIFIC, MEMBER 4, ISOFORM A"/>
    <property type="match status" value="1"/>
</dbReference>
<dbReference type="InterPro" id="IPR046341">
    <property type="entry name" value="SET_dom_sf"/>
</dbReference>
<feature type="domain" description="SET" evidence="1">
    <location>
        <begin position="4"/>
        <end position="235"/>
    </location>
</feature>
<dbReference type="GO" id="GO:0008757">
    <property type="term" value="F:S-adenosylmethionine-dependent methyltransferase activity"/>
    <property type="evidence" value="ECO:0007669"/>
    <property type="project" value="UniProtKB-ARBA"/>
</dbReference>
<dbReference type="Gene3D" id="1.10.220.160">
    <property type="match status" value="1"/>
</dbReference>
<dbReference type="GO" id="GO:0008170">
    <property type="term" value="F:N-methyltransferase activity"/>
    <property type="evidence" value="ECO:0007669"/>
    <property type="project" value="UniProtKB-ARBA"/>
</dbReference>
<keyword evidence="3" id="KW-1185">Reference proteome</keyword>
<gene>
    <name evidence="2" type="ORF">Zmor_023432</name>
</gene>
<dbReference type="GO" id="GO:0008276">
    <property type="term" value="F:protein methyltransferase activity"/>
    <property type="evidence" value="ECO:0007669"/>
    <property type="project" value="UniProtKB-ARBA"/>
</dbReference>
<name>A0AA38M6F1_9CUCU</name>
<dbReference type="Proteomes" id="UP001168821">
    <property type="component" value="Unassembled WGS sequence"/>
</dbReference>
<dbReference type="Gene3D" id="6.10.140.2220">
    <property type="match status" value="1"/>
</dbReference>
<dbReference type="EMBL" id="JALNTZ010000007">
    <property type="protein sequence ID" value="KAJ3645800.1"/>
    <property type="molecule type" value="Genomic_DNA"/>
</dbReference>
<dbReference type="InterPro" id="IPR001214">
    <property type="entry name" value="SET_dom"/>
</dbReference>
<protein>
    <recommendedName>
        <fullName evidence="1">SET domain-containing protein</fullName>
    </recommendedName>
</protein>
<evidence type="ECO:0000259" key="1">
    <source>
        <dbReference type="SMART" id="SM00317"/>
    </source>
</evidence>